<feature type="compositionally biased region" description="Basic and acidic residues" evidence="1">
    <location>
        <begin position="65"/>
        <end position="90"/>
    </location>
</feature>
<reference evidence="2" key="1">
    <citation type="submission" date="2020-11" db="EMBL/GenBank/DDBJ databases">
        <authorList>
            <person name="Tran Van P."/>
        </authorList>
    </citation>
    <scope>NUCLEOTIDE SEQUENCE</scope>
</reference>
<feature type="compositionally biased region" description="Basic and acidic residues" evidence="1">
    <location>
        <begin position="169"/>
        <end position="199"/>
    </location>
</feature>
<dbReference type="EMBL" id="OA882446">
    <property type="protein sequence ID" value="CAD7275389.1"/>
    <property type="molecule type" value="Genomic_DNA"/>
</dbReference>
<proteinExistence type="predicted"/>
<feature type="compositionally biased region" description="Polar residues" evidence="1">
    <location>
        <begin position="627"/>
        <end position="641"/>
    </location>
</feature>
<evidence type="ECO:0000313" key="3">
    <source>
        <dbReference type="Proteomes" id="UP000678499"/>
    </source>
</evidence>
<feature type="region of interest" description="Disordered" evidence="1">
    <location>
        <begin position="1"/>
        <end position="208"/>
    </location>
</feature>
<dbReference type="EMBL" id="CAJPEX010000409">
    <property type="protein sequence ID" value="CAG0915541.1"/>
    <property type="molecule type" value="Genomic_DNA"/>
</dbReference>
<name>A0A7R9BHE6_9CRUS</name>
<feature type="region of interest" description="Disordered" evidence="1">
    <location>
        <begin position="540"/>
        <end position="681"/>
    </location>
</feature>
<evidence type="ECO:0000313" key="2">
    <source>
        <dbReference type="EMBL" id="CAD7275389.1"/>
    </source>
</evidence>
<keyword evidence="3" id="KW-1185">Reference proteome</keyword>
<feature type="compositionally biased region" description="Basic and acidic residues" evidence="1">
    <location>
        <begin position="596"/>
        <end position="613"/>
    </location>
</feature>
<feature type="compositionally biased region" description="Low complexity" evidence="1">
    <location>
        <begin position="227"/>
        <end position="237"/>
    </location>
</feature>
<feature type="region of interest" description="Disordered" evidence="1">
    <location>
        <begin position="223"/>
        <end position="299"/>
    </location>
</feature>
<accession>A0A7R9BHE6</accession>
<feature type="compositionally biased region" description="Basic and acidic residues" evidence="1">
    <location>
        <begin position="121"/>
        <end position="137"/>
    </location>
</feature>
<gene>
    <name evidence="2" type="ORF">NMOB1V02_LOCUS3186</name>
</gene>
<dbReference type="Proteomes" id="UP000678499">
    <property type="component" value="Unassembled WGS sequence"/>
</dbReference>
<dbReference type="AlphaFoldDB" id="A0A7R9BHE6"/>
<sequence>MSDAGDLMASDKVDKNSEAAGEQNESEDPKDVVMKEDAVDPNSVADNVDLPPKESEAVDAEPDEEKVAPKSENAEEKSAGEGESPSHDANADEEMAFEVLDEAVEPGTPAQDQEESAELESPEKTEKETAKSESPEKNDEEPAEASQPEDDVTNLSIVDEVGGDDERTEGENKQEEPEKTGADASKSETESNIKEDNKKAPSSASAEALSSFVGLLSKLQKIPPSPKSILKKPAASAGTPNSSNAEPKKKARPAPKSIKLAREKMAQSATTNDGNAPAGKEHTSDEIATGVVPKSPSNTAVIPRNGKGFWNLLRSAELLNRALDYGVEGVVLAEPYDVVRRPNDPKSTKPVIKCRGKLSCSKSVRIARTWLNSAKGSEGRMVGLFGPFNRYGRDIRMENNFEKKVYGCPKQCNVGLGRHEEPGGPYISIGYPEMHGFPEESIEVYKQRPPVARVLEQTGAELERLSDLMAVCLETFFSSLQQIADKSPEFATQLHTVAPQIVDLRDISALLSNRAVANMDILCSGMDDMTARKYLMAPPSRILFPKPTGPNAPRVVPKRKWQAPHEQGFKRRRDGGPPGNVEPFRNADRSSYSNEHQGHDNRRYRENFNRNRQDASQNFDQPRQDSPRNFNRQHQDSFQNFDRQRGESYDRQRGDGAPNFGNMQDARSALLSTPEAPTQLKQKELLAQVENLIRSAERKLNSYDPSPMDNRRV</sequence>
<organism evidence="2">
    <name type="scientific">Notodromas monacha</name>
    <dbReference type="NCBI Taxonomy" id="399045"/>
    <lineage>
        <taxon>Eukaryota</taxon>
        <taxon>Metazoa</taxon>
        <taxon>Ecdysozoa</taxon>
        <taxon>Arthropoda</taxon>
        <taxon>Crustacea</taxon>
        <taxon>Oligostraca</taxon>
        <taxon>Ostracoda</taxon>
        <taxon>Podocopa</taxon>
        <taxon>Podocopida</taxon>
        <taxon>Cypridocopina</taxon>
        <taxon>Cypridoidea</taxon>
        <taxon>Cyprididae</taxon>
        <taxon>Notodromas</taxon>
    </lineage>
</organism>
<feature type="compositionally biased region" description="Acidic residues" evidence="1">
    <location>
        <begin position="91"/>
        <end position="104"/>
    </location>
</feature>
<evidence type="ECO:0000256" key="1">
    <source>
        <dbReference type="SAM" id="MobiDB-lite"/>
    </source>
</evidence>
<feature type="compositionally biased region" description="Acidic residues" evidence="1">
    <location>
        <begin position="138"/>
        <end position="152"/>
    </location>
</feature>
<protein>
    <submittedName>
        <fullName evidence="2">Uncharacterized protein</fullName>
    </submittedName>
</protein>
<feature type="compositionally biased region" description="Basic and acidic residues" evidence="1">
    <location>
        <begin position="642"/>
        <end position="654"/>
    </location>
</feature>
<feature type="compositionally biased region" description="Basic and acidic residues" evidence="1">
    <location>
        <begin position="27"/>
        <end position="38"/>
    </location>
</feature>